<proteinExistence type="predicted"/>
<evidence type="ECO:0000256" key="1">
    <source>
        <dbReference type="SAM" id="MobiDB-lite"/>
    </source>
</evidence>
<reference evidence="2" key="1">
    <citation type="submission" date="2021-01" db="EMBL/GenBank/DDBJ databases">
        <title>Whole genome shotgun sequence of Planobispora takensis NBRC 109077.</title>
        <authorList>
            <person name="Komaki H."/>
            <person name="Tamura T."/>
        </authorList>
    </citation>
    <scope>NUCLEOTIDE SEQUENCE</scope>
    <source>
        <strain evidence="2">NBRC 109077</strain>
    </source>
</reference>
<protein>
    <submittedName>
        <fullName evidence="2">Uncharacterized protein</fullName>
    </submittedName>
</protein>
<feature type="compositionally biased region" description="Basic and acidic residues" evidence="1">
    <location>
        <begin position="445"/>
        <end position="464"/>
    </location>
</feature>
<dbReference type="Proteomes" id="UP000634476">
    <property type="component" value="Unassembled WGS sequence"/>
</dbReference>
<organism evidence="2 3">
    <name type="scientific">Planobispora takensis</name>
    <dbReference type="NCBI Taxonomy" id="1367882"/>
    <lineage>
        <taxon>Bacteria</taxon>
        <taxon>Bacillati</taxon>
        <taxon>Actinomycetota</taxon>
        <taxon>Actinomycetes</taxon>
        <taxon>Streptosporangiales</taxon>
        <taxon>Streptosporangiaceae</taxon>
        <taxon>Planobispora</taxon>
    </lineage>
</organism>
<sequence length="464" mass="49877">MPSFGEVFFDERGQERVLRVTWHEGTLVLSLWRGEMCTASFRMPMDDVGRLVDTLDQGFIEAGGRYPDETDEQAEGAGYAAPGEFPGTGQYARPRPEDYAQPHAQPQPYTDPAATQVPPPGYADPAFAQAVPPHEEPRQTAALGPNDVLVARGAVPAPDRFQERGAYGPADAVPRENMIVDDGSPYGRPHLAEPAGPGEQPYAPGGDPFAAHQGPDQYGAPQGADPFAAHRQPDPYGVPQRPAEPFPPQPADAFAAPQHSAGPFAAHQGPDQYGAPQASDPFAHQGPAQYGAPQASDAFAAQHPVDPFAPPAGRQQRPVDPFTPHVEQFPSSGHGPAPDAYPSQGHSTDPFGFAAQGRQSGHGAVQADPYGYPPPAQPDPYGFPQRPAGQPGGHPADLRDLYGSQGGYDQRGMDPSDPLNFRTRQEQQPDQGMSRPYIQEPPHSTGERLRPEQGYGDRDDRREW</sequence>
<feature type="region of interest" description="Disordered" evidence="1">
    <location>
        <begin position="70"/>
        <end position="464"/>
    </location>
</feature>
<gene>
    <name evidence="2" type="ORF">Pta02_79030</name>
</gene>
<evidence type="ECO:0000313" key="2">
    <source>
        <dbReference type="EMBL" id="GII05895.1"/>
    </source>
</evidence>
<keyword evidence="3" id="KW-1185">Reference proteome</keyword>
<comment type="caution">
    <text evidence="2">The sequence shown here is derived from an EMBL/GenBank/DDBJ whole genome shotgun (WGS) entry which is preliminary data.</text>
</comment>
<evidence type="ECO:0000313" key="3">
    <source>
        <dbReference type="Proteomes" id="UP000634476"/>
    </source>
</evidence>
<accession>A0A8J3T7V1</accession>
<name>A0A8J3T7V1_9ACTN</name>
<dbReference type="AlphaFoldDB" id="A0A8J3T7V1"/>
<dbReference type="EMBL" id="BOOK01000084">
    <property type="protein sequence ID" value="GII05895.1"/>
    <property type="molecule type" value="Genomic_DNA"/>
</dbReference>